<dbReference type="SUPFAM" id="SSF53901">
    <property type="entry name" value="Thiolase-like"/>
    <property type="match status" value="1"/>
</dbReference>
<organism evidence="12 13">
    <name type="scientific">Erysipelothrix inopinata</name>
    <dbReference type="NCBI Taxonomy" id="225084"/>
    <lineage>
        <taxon>Bacteria</taxon>
        <taxon>Bacillati</taxon>
        <taxon>Bacillota</taxon>
        <taxon>Erysipelotrichia</taxon>
        <taxon>Erysipelotrichales</taxon>
        <taxon>Erysipelotrichaceae</taxon>
        <taxon>Erysipelothrix</taxon>
    </lineage>
</organism>
<comment type="catalytic activity">
    <reaction evidence="9">
        <text>malonyl-[ACP] + acetyl-CoA + H(+) = 3-oxobutanoyl-[ACP] + CO2 + CoA</text>
        <dbReference type="Rhea" id="RHEA:12080"/>
        <dbReference type="Rhea" id="RHEA-COMP:9623"/>
        <dbReference type="Rhea" id="RHEA-COMP:9625"/>
        <dbReference type="ChEBI" id="CHEBI:15378"/>
        <dbReference type="ChEBI" id="CHEBI:16526"/>
        <dbReference type="ChEBI" id="CHEBI:57287"/>
        <dbReference type="ChEBI" id="CHEBI:57288"/>
        <dbReference type="ChEBI" id="CHEBI:78449"/>
        <dbReference type="ChEBI" id="CHEBI:78450"/>
        <dbReference type="EC" id="2.3.1.180"/>
    </reaction>
</comment>
<proteinExistence type="inferred from homology"/>
<sequence length="320" mass="35297">MRNKIIRTGSFIPETKITNFDLEKIMDTSDTWIRQRTGIESRYFSEAGATEMGYQSALKAMEGIDVESIDFLIVCTYTSDTFIPSCAHEIRAKLGIQRPIPAFDLNAACSGFVYGIHVADAMMKTGIYKRALVIGVDQNSRYLNFEDRSTSILFGDGAGAVILESSHEVGIVSSSIFSETDTSSSIVSRNTTQTNNPFLKVDSSDPNFKMEGSTVFKFAVKSFKQCVSLVMNQHDVNSDDIDFVVAHQANQRIIDTAAKMLRMPLEKFPTNLDKYGNTSAASIPIVLDELNRSGQLECGMKVILVAFGGGLSYGVSYLEW</sequence>
<feature type="domain" description="Beta-ketoacyl-[acyl-carrier-protein] synthase III N-terminal" evidence="11">
    <location>
        <begin position="103"/>
        <end position="178"/>
    </location>
</feature>
<evidence type="ECO:0000256" key="8">
    <source>
        <dbReference type="ARBA" id="ARBA00023315"/>
    </source>
</evidence>
<keyword evidence="8 9" id="KW-0012">Acyltransferase</keyword>
<dbReference type="InterPro" id="IPR013751">
    <property type="entry name" value="ACP_syn_III_N"/>
</dbReference>
<evidence type="ECO:0000256" key="1">
    <source>
        <dbReference type="ARBA" id="ARBA00008642"/>
    </source>
</evidence>
<dbReference type="AlphaFoldDB" id="A0A7G9S0V5"/>
<evidence type="ECO:0000256" key="5">
    <source>
        <dbReference type="ARBA" id="ARBA00023098"/>
    </source>
</evidence>
<comment type="domain">
    <text evidence="9">The last Arg residue of the ACP-binding site is essential for the weak association between ACP/AcpP and FabH.</text>
</comment>
<accession>A0A7G9S0V5</accession>
<dbReference type="GO" id="GO:0005737">
    <property type="term" value="C:cytoplasm"/>
    <property type="evidence" value="ECO:0007669"/>
    <property type="project" value="UniProtKB-SubCell"/>
</dbReference>
<keyword evidence="4 9" id="KW-0276">Fatty acid metabolism</keyword>
<dbReference type="Proteomes" id="UP000515928">
    <property type="component" value="Chromosome"/>
</dbReference>
<dbReference type="PANTHER" id="PTHR43091">
    <property type="entry name" value="3-OXOACYL-[ACYL-CARRIER-PROTEIN] SYNTHASE"/>
    <property type="match status" value="1"/>
</dbReference>
<reference evidence="12 13" key="1">
    <citation type="submission" date="2020-08" db="EMBL/GenBank/DDBJ databases">
        <title>Genome sequence of Erysipelothrix inopinata DSM 15511T.</title>
        <authorList>
            <person name="Hyun D.-W."/>
            <person name="Bae J.-W."/>
        </authorList>
    </citation>
    <scope>NUCLEOTIDE SEQUENCE [LARGE SCALE GENOMIC DNA]</scope>
    <source>
        <strain evidence="12 13">DSM 15511</strain>
    </source>
</reference>
<keyword evidence="6 9" id="KW-0275">Fatty acid biosynthesis</keyword>
<dbReference type="CDD" id="cd00830">
    <property type="entry name" value="KAS_III"/>
    <property type="match status" value="1"/>
</dbReference>
<comment type="subcellular location">
    <subcellularLocation>
        <location evidence="9">Cytoplasm</location>
    </subcellularLocation>
</comment>
<dbReference type="NCBIfam" id="NF006829">
    <property type="entry name" value="PRK09352.1"/>
    <property type="match status" value="1"/>
</dbReference>
<keyword evidence="9" id="KW-0963">Cytoplasm</keyword>
<keyword evidence="3 9" id="KW-0808">Transferase</keyword>
<dbReference type="Gene3D" id="3.40.47.10">
    <property type="match status" value="1"/>
</dbReference>
<comment type="pathway">
    <text evidence="9">Lipid metabolism; fatty acid biosynthesis.</text>
</comment>
<gene>
    <name evidence="9" type="primary">fabH</name>
    <name evidence="12" type="ORF">H9L01_03720</name>
</gene>
<dbReference type="InterPro" id="IPR016039">
    <property type="entry name" value="Thiolase-like"/>
</dbReference>
<dbReference type="EC" id="2.3.1.180" evidence="9"/>
<dbReference type="PANTHER" id="PTHR43091:SF1">
    <property type="entry name" value="BETA-KETOACYL-[ACYL-CARRIER-PROTEIN] SYNTHASE III, CHLOROPLASTIC"/>
    <property type="match status" value="1"/>
</dbReference>
<evidence type="ECO:0000256" key="7">
    <source>
        <dbReference type="ARBA" id="ARBA00023268"/>
    </source>
</evidence>
<evidence type="ECO:0000256" key="6">
    <source>
        <dbReference type="ARBA" id="ARBA00023160"/>
    </source>
</evidence>
<evidence type="ECO:0000259" key="11">
    <source>
        <dbReference type="Pfam" id="PF08545"/>
    </source>
</evidence>
<dbReference type="GO" id="GO:0006633">
    <property type="term" value="P:fatty acid biosynthetic process"/>
    <property type="evidence" value="ECO:0007669"/>
    <property type="project" value="UniProtKB-UniRule"/>
</dbReference>
<comment type="function">
    <text evidence="9">Catalyzes the condensation reaction of fatty acid synthesis by the addition to an acyl acceptor of two carbons from malonyl-ACP. Catalyzes the first condensation reaction which initiates fatty acid synthesis and may therefore play a role in governing the total rate of fatty acid production. Possesses both acetoacetyl-ACP synthase and acetyl transacylase activities. Its substrate specificity determines the biosynthesis of branched-chain and/or straight-chain of fatty acids.</text>
</comment>
<protein>
    <recommendedName>
        <fullName evidence="9">Beta-ketoacyl-[acyl-carrier-protein] synthase III</fullName>
        <shortName evidence="9">Beta-ketoacyl-ACP synthase III</shortName>
        <shortName evidence="9">KAS III</shortName>
        <ecNumber evidence="9">2.3.1.180</ecNumber>
    </recommendedName>
    <alternativeName>
        <fullName evidence="9">3-oxoacyl-[acyl-carrier-protein] synthase 3</fullName>
    </alternativeName>
    <alternativeName>
        <fullName evidence="9">3-oxoacyl-[acyl-carrier-protein] synthase III</fullName>
    </alternativeName>
</protein>
<dbReference type="KEGG" id="eio:H9L01_03720"/>
<keyword evidence="2 9" id="KW-0444">Lipid biosynthesis</keyword>
<keyword evidence="13" id="KW-1185">Reference proteome</keyword>
<keyword evidence="7 9" id="KW-0511">Multifunctional enzyme</keyword>
<feature type="active site" evidence="9">
    <location>
        <position position="277"/>
    </location>
</feature>
<evidence type="ECO:0000256" key="2">
    <source>
        <dbReference type="ARBA" id="ARBA00022516"/>
    </source>
</evidence>
<keyword evidence="5 9" id="KW-0443">Lipid metabolism</keyword>
<evidence type="ECO:0000256" key="9">
    <source>
        <dbReference type="HAMAP-Rule" id="MF_01815"/>
    </source>
</evidence>
<comment type="similarity">
    <text evidence="1 9">Belongs to the thiolase-like superfamily. FabH family.</text>
</comment>
<dbReference type="EMBL" id="CP060715">
    <property type="protein sequence ID" value="QNN61480.1"/>
    <property type="molecule type" value="Genomic_DNA"/>
</dbReference>
<dbReference type="HAMAP" id="MF_01815">
    <property type="entry name" value="FabH"/>
    <property type="match status" value="1"/>
</dbReference>
<evidence type="ECO:0000259" key="10">
    <source>
        <dbReference type="Pfam" id="PF08541"/>
    </source>
</evidence>
<dbReference type="UniPathway" id="UPA00094"/>
<feature type="region of interest" description="ACP-binding" evidence="9">
    <location>
        <begin position="248"/>
        <end position="252"/>
    </location>
</feature>
<dbReference type="InterPro" id="IPR013747">
    <property type="entry name" value="ACP_syn_III_C"/>
</dbReference>
<evidence type="ECO:0000256" key="3">
    <source>
        <dbReference type="ARBA" id="ARBA00022679"/>
    </source>
</evidence>
<evidence type="ECO:0000256" key="4">
    <source>
        <dbReference type="ARBA" id="ARBA00022832"/>
    </source>
</evidence>
<dbReference type="GO" id="GO:0033818">
    <property type="term" value="F:beta-ketoacyl-acyl-carrier-protein synthase III activity"/>
    <property type="evidence" value="ECO:0007669"/>
    <property type="project" value="UniProtKB-UniRule"/>
</dbReference>
<comment type="subunit">
    <text evidence="9">Homodimer.</text>
</comment>
<feature type="domain" description="Beta-ketoacyl-[acyl-carrier-protein] synthase III C-terminal" evidence="10">
    <location>
        <begin position="232"/>
        <end position="320"/>
    </location>
</feature>
<name>A0A7G9S0V5_9FIRM</name>
<feature type="active site" evidence="9">
    <location>
        <position position="109"/>
    </location>
</feature>
<dbReference type="RefSeq" id="WP_187534680.1">
    <property type="nucleotide sequence ID" value="NZ_CBCSHU010000013.1"/>
</dbReference>
<evidence type="ECO:0000313" key="13">
    <source>
        <dbReference type="Proteomes" id="UP000515928"/>
    </source>
</evidence>
<dbReference type="GO" id="GO:0004315">
    <property type="term" value="F:3-oxoacyl-[acyl-carrier-protein] synthase activity"/>
    <property type="evidence" value="ECO:0007669"/>
    <property type="project" value="InterPro"/>
</dbReference>
<dbReference type="Pfam" id="PF08541">
    <property type="entry name" value="ACP_syn_III_C"/>
    <property type="match status" value="1"/>
</dbReference>
<dbReference type="NCBIfam" id="TIGR00747">
    <property type="entry name" value="fabH"/>
    <property type="match status" value="1"/>
</dbReference>
<dbReference type="InterPro" id="IPR004655">
    <property type="entry name" value="FabH"/>
</dbReference>
<feature type="active site" evidence="9">
    <location>
        <position position="247"/>
    </location>
</feature>
<evidence type="ECO:0000313" key="12">
    <source>
        <dbReference type="EMBL" id="QNN61480.1"/>
    </source>
</evidence>
<dbReference type="Pfam" id="PF08545">
    <property type="entry name" value="ACP_syn_III"/>
    <property type="match status" value="1"/>
</dbReference>